<dbReference type="EMBL" id="CAJOBE010002298">
    <property type="protein sequence ID" value="CAF3813146.1"/>
    <property type="molecule type" value="Genomic_DNA"/>
</dbReference>
<evidence type="ECO:0000256" key="8">
    <source>
        <dbReference type="SAM" id="Phobius"/>
    </source>
</evidence>
<reference evidence="10" key="1">
    <citation type="submission" date="2021-02" db="EMBL/GenBank/DDBJ databases">
        <authorList>
            <person name="Nowell W R."/>
        </authorList>
    </citation>
    <scope>NUCLEOTIDE SEQUENCE</scope>
</reference>
<feature type="transmembrane region" description="Helical" evidence="8">
    <location>
        <begin position="45"/>
        <end position="63"/>
    </location>
</feature>
<dbReference type="GO" id="GO:0005886">
    <property type="term" value="C:plasma membrane"/>
    <property type="evidence" value="ECO:0007669"/>
    <property type="project" value="TreeGrafter"/>
</dbReference>
<sequence>MNSSCHVNANSTVILSFFIFGCLFTIIGTVLNLCLCLLFFRAKSLLNTPYAVFIIALSIADIVKLTAEYFIHILFFYIQHSYFVCSITWFLTMTSENTSYAFLCALGIERNLKVWTIDRRCLITRRHAYIITLLIILFVIIYDHPFLFFPYNVSYCFFKLFNQLILFSCDNAYYTAYGYKFSLINLLFIENIGLNNLILPIFIISTNISLIFGLRRRAYQRQHRLGRSKNYDWRERSVILYMFFSSLAFILLTSPIGILGVWATLHGQHIPTNNLALILDLLEIIHHCSHFPILLMTSSIIQNRNTAQITKPITFLSRNAPQARPIFLLKPIRYPAPNNLYSNQPATIIRPILPTNFNLPIARPPFVRQLFRPTTIRPVPPKLVTLENSVNQIDPITTQRKTPIRISPSIESLSSSSSSSLPTLSTINSNHEEIQEKKSCCDCFPCCPQRTIKSSKMNNYSNFKFNPRTIYIIIILLFIFFLIVIILLIVLIVVVPR</sequence>
<dbReference type="SUPFAM" id="SSF81321">
    <property type="entry name" value="Family A G protein-coupled receptor-like"/>
    <property type="match status" value="1"/>
</dbReference>
<evidence type="ECO:0000313" key="12">
    <source>
        <dbReference type="EMBL" id="CAF3813146.1"/>
    </source>
</evidence>
<dbReference type="PANTHER" id="PTHR24243:SF230">
    <property type="entry name" value="G-PROTEIN COUPLED RECEPTORS FAMILY 1 PROFILE DOMAIN-CONTAINING PROTEIN"/>
    <property type="match status" value="1"/>
</dbReference>
<name>A0A815CSP0_9BILA</name>
<evidence type="ECO:0000256" key="5">
    <source>
        <dbReference type="ARBA" id="ARBA00023136"/>
    </source>
</evidence>
<evidence type="ECO:0000256" key="3">
    <source>
        <dbReference type="ARBA" id="ARBA00022989"/>
    </source>
</evidence>
<evidence type="ECO:0000256" key="6">
    <source>
        <dbReference type="ARBA" id="ARBA00023170"/>
    </source>
</evidence>
<comment type="caution">
    <text evidence="10">The sequence shown here is derived from an EMBL/GenBank/DDBJ whole genome shotgun (WGS) entry which is preliminary data.</text>
</comment>
<organism evidence="10 13">
    <name type="scientific">Rotaria sordida</name>
    <dbReference type="NCBI Taxonomy" id="392033"/>
    <lineage>
        <taxon>Eukaryota</taxon>
        <taxon>Metazoa</taxon>
        <taxon>Spiralia</taxon>
        <taxon>Gnathifera</taxon>
        <taxon>Rotifera</taxon>
        <taxon>Eurotatoria</taxon>
        <taxon>Bdelloidea</taxon>
        <taxon>Philodinida</taxon>
        <taxon>Philodinidae</taxon>
        <taxon>Rotaria</taxon>
    </lineage>
</organism>
<evidence type="ECO:0000256" key="4">
    <source>
        <dbReference type="ARBA" id="ARBA00023040"/>
    </source>
</evidence>
<keyword evidence="4" id="KW-0297">G-protein coupled receptor</keyword>
<feature type="transmembrane region" description="Helical" evidence="8">
    <location>
        <begin position="12"/>
        <end position="38"/>
    </location>
</feature>
<keyword evidence="5 8" id="KW-0472">Membrane</keyword>
<feature type="domain" description="G-protein coupled receptors family 1 profile" evidence="9">
    <location>
        <begin position="31"/>
        <end position="294"/>
    </location>
</feature>
<accession>A0A815CSP0</accession>
<evidence type="ECO:0000313" key="10">
    <source>
        <dbReference type="EMBL" id="CAF1286858.1"/>
    </source>
</evidence>
<dbReference type="PROSITE" id="PS50262">
    <property type="entry name" value="G_PROTEIN_RECEP_F1_2"/>
    <property type="match status" value="1"/>
</dbReference>
<dbReference type="GO" id="GO:0004930">
    <property type="term" value="F:G protein-coupled receptor activity"/>
    <property type="evidence" value="ECO:0007669"/>
    <property type="project" value="UniProtKB-KW"/>
</dbReference>
<feature type="transmembrane region" description="Helical" evidence="8">
    <location>
        <begin position="197"/>
        <end position="217"/>
    </location>
</feature>
<dbReference type="OrthoDB" id="10019364at2759"/>
<comment type="subcellular location">
    <subcellularLocation>
        <location evidence="1">Membrane</location>
        <topology evidence="1">Multi-pass membrane protein</topology>
    </subcellularLocation>
</comment>
<dbReference type="InterPro" id="IPR017452">
    <property type="entry name" value="GPCR_Rhodpsn_7TM"/>
</dbReference>
<evidence type="ECO:0000259" key="9">
    <source>
        <dbReference type="PROSITE" id="PS50262"/>
    </source>
</evidence>
<evidence type="ECO:0000256" key="1">
    <source>
        <dbReference type="ARBA" id="ARBA00004141"/>
    </source>
</evidence>
<evidence type="ECO:0000313" key="11">
    <source>
        <dbReference type="EMBL" id="CAF3573338.1"/>
    </source>
</evidence>
<dbReference type="Gene3D" id="1.20.1070.10">
    <property type="entry name" value="Rhodopsin 7-helix transmembrane proteins"/>
    <property type="match status" value="1"/>
</dbReference>
<evidence type="ECO:0000313" key="13">
    <source>
        <dbReference type="Proteomes" id="UP000663882"/>
    </source>
</evidence>
<proteinExistence type="predicted"/>
<dbReference type="Proteomes" id="UP000663882">
    <property type="component" value="Unassembled WGS sequence"/>
</dbReference>
<dbReference type="PANTHER" id="PTHR24243">
    <property type="entry name" value="G-PROTEIN COUPLED RECEPTOR"/>
    <property type="match status" value="1"/>
</dbReference>
<dbReference type="EMBL" id="CAJOAX010000353">
    <property type="protein sequence ID" value="CAF3573338.1"/>
    <property type="molecule type" value="Genomic_DNA"/>
</dbReference>
<dbReference type="Proteomes" id="UP000663823">
    <property type="component" value="Unassembled WGS sequence"/>
</dbReference>
<evidence type="ECO:0000256" key="2">
    <source>
        <dbReference type="ARBA" id="ARBA00022692"/>
    </source>
</evidence>
<feature type="transmembrane region" description="Helical" evidence="8">
    <location>
        <begin position="128"/>
        <end position="151"/>
    </location>
</feature>
<feature type="transmembrane region" description="Helical" evidence="8">
    <location>
        <begin position="238"/>
        <end position="263"/>
    </location>
</feature>
<keyword evidence="7" id="KW-0807">Transducer</keyword>
<protein>
    <recommendedName>
        <fullName evidence="9">G-protein coupled receptors family 1 profile domain-containing protein</fullName>
    </recommendedName>
</protein>
<keyword evidence="2 8" id="KW-0812">Transmembrane</keyword>
<keyword evidence="3 8" id="KW-1133">Transmembrane helix</keyword>
<dbReference type="Proteomes" id="UP000663874">
    <property type="component" value="Unassembled WGS sequence"/>
</dbReference>
<dbReference type="EMBL" id="CAJNOO010002654">
    <property type="protein sequence ID" value="CAF1286858.1"/>
    <property type="molecule type" value="Genomic_DNA"/>
</dbReference>
<feature type="transmembrane region" description="Helical" evidence="8">
    <location>
        <begin position="470"/>
        <end position="495"/>
    </location>
</feature>
<dbReference type="AlphaFoldDB" id="A0A815CSP0"/>
<gene>
    <name evidence="12" type="ORF">FNK824_LOCUS15694</name>
    <name evidence="11" type="ORF">OTI717_LOCUS5423</name>
    <name evidence="10" type="ORF">RFH988_LOCUS28999</name>
</gene>
<keyword evidence="6" id="KW-0675">Receptor</keyword>
<evidence type="ECO:0000256" key="7">
    <source>
        <dbReference type="ARBA" id="ARBA00023224"/>
    </source>
</evidence>